<dbReference type="InterPro" id="IPR001296">
    <property type="entry name" value="Glyco_trans_1"/>
</dbReference>
<dbReference type="Proteomes" id="UP001341820">
    <property type="component" value="Unassembled WGS sequence"/>
</dbReference>
<accession>A0ABU6NHL4</accession>
<keyword evidence="2" id="KW-0808">Transferase</keyword>
<evidence type="ECO:0000259" key="1">
    <source>
        <dbReference type="Pfam" id="PF00534"/>
    </source>
</evidence>
<dbReference type="EMBL" id="JAROAS010000006">
    <property type="protein sequence ID" value="MED4127565.1"/>
    <property type="molecule type" value="Genomic_DNA"/>
</dbReference>
<proteinExistence type="predicted"/>
<evidence type="ECO:0000313" key="3">
    <source>
        <dbReference type="Proteomes" id="UP001341820"/>
    </source>
</evidence>
<name>A0ABU6NHL4_9BACI</name>
<gene>
    <name evidence="2" type="ORF">P5F74_05410</name>
</gene>
<evidence type="ECO:0000313" key="2">
    <source>
        <dbReference type="EMBL" id="MED4127565.1"/>
    </source>
</evidence>
<keyword evidence="3" id="KW-1185">Reference proteome</keyword>
<feature type="domain" description="Glycosyl transferase family 1" evidence="1">
    <location>
        <begin position="196"/>
        <end position="340"/>
    </location>
</feature>
<dbReference type="GO" id="GO:0016757">
    <property type="term" value="F:glycosyltransferase activity"/>
    <property type="evidence" value="ECO:0007669"/>
    <property type="project" value="UniProtKB-KW"/>
</dbReference>
<dbReference type="SUPFAM" id="SSF53756">
    <property type="entry name" value="UDP-Glycosyltransferase/glycogen phosphorylase"/>
    <property type="match status" value="1"/>
</dbReference>
<dbReference type="Pfam" id="PF00534">
    <property type="entry name" value="Glycos_transf_1"/>
    <property type="match status" value="1"/>
</dbReference>
<keyword evidence="2" id="KW-0328">Glycosyltransferase</keyword>
<dbReference type="RefSeq" id="WP_274272813.1">
    <property type="nucleotide sequence ID" value="NZ_JAROAS010000006.1"/>
</dbReference>
<sequence length="352" mass="40064">MYTLLMHHNGGGGVSQYIQTRLDDMTIECVATARQFRLVWSNAKKETYSSIYPLINRLKNLSIKKIELHHLWGFPFGDVEMLLQVLGCPYTVCLHDFFGVCPNVFFINNNRRYCGMEKDSTVCEGCITETATRSILVKAGGPSFTVDEWRNRYHSLYKKASAIVAPSVSTKEMYLTYFPDLQITVIPHSLPHLKQKQIRKHDQQNHKQLRLGFLGNLFLHKGEDVVAQLLDHLDQAPLPLALYSYGDLASSLKQRRRIIERGPYNGENLEALLIEDQIDLICIPSVVPETFSYTTHEAIKLGYPVLVFNLGAQAEAVKTIGRGWVVEEVSGAALYEQLKKRCLTKEELHSYE</sequence>
<dbReference type="EC" id="2.4.-.-" evidence="2"/>
<comment type="caution">
    <text evidence="2">The sequence shown here is derived from an EMBL/GenBank/DDBJ whole genome shotgun (WGS) entry which is preliminary data.</text>
</comment>
<protein>
    <submittedName>
        <fullName evidence="2">Glycosyltransferase</fullName>
        <ecNumber evidence="2">2.4.-.-</ecNumber>
    </submittedName>
</protein>
<organism evidence="2 3">
    <name type="scientific">Shouchella miscanthi</name>
    <dbReference type="NCBI Taxonomy" id="2598861"/>
    <lineage>
        <taxon>Bacteria</taxon>
        <taxon>Bacillati</taxon>
        <taxon>Bacillota</taxon>
        <taxon>Bacilli</taxon>
        <taxon>Bacillales</taxon>
        <taxon>Bacillaceae</taxon>
        <taxon>Shouchella</taxon>
    </lineage>
</organism>
<reference evidence="2 3" key="1">
    <citation type="submission" date="2023-03" db="EMBL/GenBank/DDBJ databases">
        <title>Bacillus Genome Sequencing.</title>
        <authorList>
            <person name="Dunlap C."/>
        </authorList>
    </citation>
    <scope>NUCLEOTIDE SEQUENCE [LARGE SCALE GENOMIC DNA]</scope>
    <source>
        <strain evidence="2 3">B-4107</strain>
    </source>
</reference>
<dbReference type="Gene3D" id="3.40.50.2000">
    <property type="entry name" value="Glycogen Phosphorylase B"/>
    <property type="match status" value="1"/>
</dbReference>